<feature type="transmembrane region" description="Helical" evidence="1">
    <location>
        <begin position="347"/>
        <end position="368"/>
    </location>
</feature>
<dbReference type="InterPro" id="IPR005625">
    <property type="entry name" value="PepSY-ass_TM"/>
</dbReference>
<dbReference type="EMBL" id="SACO01000004">
    <property type="protein sequence ID" value="RVU05816.1"/>
    <property type="molecule type" value="Genomic_DNA"/>
</dbReference>
<feature type="transmembrane region" description="Helical" evidence="1">
    <location>
        <begin position="202"/>
        <end position="223"/>
    </location>
</feature>
<dbReference type="Proteomes" id="UP000282837">
    <property type="component" value="Unassembled WGS sequence"/>
</dbReference>
<comment type="caution">
    <text evidence="2">The sequence shown here is derived from an EMBL/GenBank/DDBJ whole genome shotgun (WGS) entry which is preliminary data.</text>
</comment>
<reference evidence="2 3" key="1">
    <citation type="submission" date="2019-01" db="EMBL/GenBank/DDBJ databases">
        <authorList>
            <person name="Chen W.-M."/>
        </authorList>
    </citation>
    <scope>NUCLEOTIDE SEQUENCE [LARGE SCALE GENOMIC DNA]</scope>
    <source>
        <strain evidence="2 3">FSY-9</strain>
    </source>
</reference>
<proteinExistence type="predicted"/>
<gene>
    <name evidence="2" type="ORF">EOE18_07510</name>
</gene>
<accession>A0A437N799</accession>
<dbReference type="AlphaFoldDB" id="A0A437N799"/>
<keyword evidence="1" id="KW-0472">Membrane</keyword>
<feature type="transmembrane region" description="Helical" evidence="1">
    <location>
        <begin position="15"/>
        <end position="38"/>
    </location>
</feature>
<organism evidence="2 3">
    <name type="scientific">Novosphingobium umbonatum</name>
    <dbReference type="NCBI Taxonomy" id="1908524"/>
    <lineage>
        <taxon>Bacteria</taxon>
        <taxon>Pseudomonadati</taxon>
        <taxon>Pseudomonadota</taxon>
        <taxon>Alphaproteobacteria</taxon>
        <taxon>Sphingomonadales</taxon>
        <taxon>Sphingomonadaceae</taxon>
        <taxon>Novosphingobium</taxon>
    </lineage>
</organism>
<evidence type="ECO:0000313" key="3">
    <source>
        <dbReference type="Proteomes" id="UP000282837"/>
    </source>
</evidence>
<dbReference type="OrthoDB" id="7626573at2"/>
<keyword evidence="1" id="KW-0812">Transmembrane</keyword>
<keyword evidence="3" id="KW-1185">Reference proteome</keyword>
<name>A0A437N799_9SPHN</name>
<sequence length="392" mass="43139">MAGQRLRHWVRQVHLWMGLSLGLLFVLLGLTGSALVFYQSIDRWLHPEIQVASSGPAPDAQSPVWDRGLETLRTQWPERQGVWRFELTGEAGAIPVRYEAGGQTQGHSMAHRVMVWLSPDGRHVLRQEVWGGYLVTWLYDLHMELLGGDTGRAFVGWGGLAIFLLVMVTGLWAWWPKGGWGKALRYAHGAALIRRLRDMHKLAGLLGLPLLAILVLTGVMLALPEESNAVLRPMFGPVDPAPKVAIPANTAPRLTIMQAAALAQKALPSARIVWIDAPAMGQGVYKFRMKVPADPSARFPHSFVFIDPVSGRIVGLQDAQQAGATTTINNWLHSLHDASVLGLFTRWLAVVSGLVPAFLFVTGLWRWLARRQQKSKAEAPVPRHGAPRGSAP</sequence>
<keyword evidence="1" id="KW-1133">Transmembrane helix</keyword>
<dbReference type="RefSeq" id="WP_127707821.1">
    <property type="nucleotide sequence ID" value="NZ_SACO01000004.1"/>
</dbReference>
<evidence type="ECO:0000256" key="1">
    <source>
        <dbReference type="SAM" id="Phobius"/>
    </source>
</evidence>
<protein>
    <submittedName>
        <fullName evidence="2">PepSY domain-containing protein</fullName>
    </submittedName>
</protein>
<dbReference type="PANTHER" id="PTHR34219">
    <property type="entry name" value="IRON-REGULATED INNER MEMBRANE PROTEIN-RELATED"/>
    <property type="match status" value="1"/>
</dbReference>
<evidence type="ECO:0000313" key="2">
    <source>
        <dbReference type="EMBL" id="RVU05816.1"/>
    </source>
</evidence>
<dbReference type="Pfam" id="PF03929">
    <property type="entry name" value="PepSY_TM"/>
    <property type="match status" value="1"/>
</dbReference>
<feature type="transmembrane region" description="Helical" evidence="1">
    <location>
        <begin position="154"/>
        <end position="175"/>
    </location>
</feature>